<keyword evidence="4" id="KW-0472">Membrane</keyword>
<comment type="similarity">
    <text evidence="1">Belongs to the EcnA/EcnB lipoprotein family.</text>
</comment>
<dbReference type="STRING" id="709839.TSA66_11930"/>
<feature type="signal peptide" evidence="7">
    <location>
        <begin position="1"/>
        <end position="18"/>
    </location>
</feature>
<dbReference type="GO" id="GO:0009636">
    <property type="term" value="P:response to toxic substance"/>
    <property type="evidence" value="ECO:0007669"/>
    <property type="project" value="InterPro"/>
</dbReference>
<dbReference type="PROSITE" id="PS51257">
    <property type="entry name" value="PROKAR_LIPOPROTEIN"/>
    <property type="match status" value="1"/>
</dbReference>
<keyword evidence="6" id="KW-0449">Lipoprotein</keyword>
<keyword evidence="3 7" id="KW-0732">Signal</keyword>
<dbReference type="GO" id="GO:0016020">
    <property type="term" value="C:membrane"/>
    <property type="evidence" value="ECO:0007669"/>
    <property type="project" value="InterPro"/>
</dbReference>
<feature type="chain" id="PRO_5002146265" evidence="7">
    <location>
        <begin position="19"/>
        <end position="45"/>
    </location>
</feature>
<dbReference type="InterPro" id="IPR012556">
    <property type="entry name" value="Entericidin"/>
</dbReference>
<dbReference type="Proteomes" id="UP000031572">
    <property type="component" value="Unassembled WGS sequence"/>
</dbReference>
<evidence type="ECO:0000256" key="7">
    <source>
        <dbReference type="SAM" id="SignalP"/>
    </source>
</evidence>
<keyword evidence="2" id="KW-1003">Cell membrane</keyword>
<dbReference type="AlphaFoldDB" id="A0A0C2BMW3"/>
<gene>
    <name evidence="8" type="ORF">TSA66_11930</name>
</gene>
<evidence type="ECO:0000256" key="4">
    <source>
        <dbReference type="ARBA" id="ARBA00023136"/>
    </source>
</evidence>
<evidence type="ECO:0000256" key="1">
    <source>
        <dbReference type="ARBA" id="ARBA00010296"/>
    </source>
</evidence>
<reference evidence="8 9" key="1">
    <citation type="submission" date="2014-12" db="EMBL/GenBank/DDBJ databases">
        <title>Denitrispirillum autotrophicum gen. nov., sp. nov., Denitrifying, Facultatively Autotrophic Bacteria Isolated from Rice Paddy Soil.</title>
        <authorList>
            <person name="Ishii S."/>
            <person name="Ashida N."/>
            <person name="Ohno H."/>
            <person name="Otsuka S."/>
            <person name="Yokota A."/>
            <person name="Senoo K."/>
        </authorList>
    </citation>
    <scope>NUCLEOTIDE SEQUENCE [LARGE SCALE GENOMIC DNA]</scope>
    <source>
        <strain evidence="8 9">TSA66</strain>
    </source>
</reference>
<organism evidence="8 9">
    <name type="scientific">Noviherbaspirillum autotrophicum</name>
    <dbReference type="NCBI Taxonomy" id="709839"/>
    <lineage>
        <taxon>Bacteria</taxon>
        <taxon>Pseudomonadati</taxon>
        <taxon>Pseudomonadota</taxon>
        <taxon>Betaproteobacteria</taxon>
        <taxon>Burkholderiales</taxon>
        <taxon>Oxalobacteraceae</taxon>
        <taxon>Noviherbaspirillum</taxon>
    </lineage>
</organism>
<dbReference type="RefSeq" id="WP_040040191.1">
    <property type="nucleotide sequence ID" value="NZ_JWJG01000028.1"/>
</dbReference>
<protein>
    <submittedName>
        <fullName evidence="8">Membrane protein</fullName>
    </submittedName>
</protein>
<keyword evidence="9" id="KW-1185">Reference proteome</keyword>
<dbReference type="EMBL" id="JWJG01000028">
    <property type="protein sequence ID" value="KIF81364.1"/>
    <property type="molecule type" value="Genomic_DNA"/>
</dbReference>
<name>A0A0C2BMW3_9BURK</name>
<evidence type="ECO:0000313" key="8">
    <source>
        <dbReference type="EMBL" id="KIF81364.1"/>
    </source>
</evidence>
<dbReference type="Pfam" id="PF08085">
    <property type="entry name" value="Entericidin"/>
    <property type="match status" value="1"/>
</dbReference>
<evidence type="ECO:0000256" key="6">
    <source>
        <dbReference type="ARBA" id="ARBA00023288"/>
    </source>
</evidence>
<proteinExistence type="inferred from homology"/>
<sequence length="45" mass="4742">MKKIVSILSILIAAYGLSACNTMKGFGQDVQRGGEKVEGAADKNK</sequence>
<evidence type="ECO:0000256" key="5">
    <source>
        <dbReference type="ARBA" id="ARBA00023139"/>
    </source>
</evidence>
<comment type="caution">
    <text evidence="8">The sequence shown here is derived from an EMBL/GenBank/DDBJ whole genome shotgun (WGS) entry which is preliminary data.</text>
</comment>
<keyword evidence="5" id="KW-0564">Palmitate</keyword>
<accession>A0A0C2BMW3</accession>
<evidence type="ECO:0000313" key="9">
    <source>
        <dbReference type="Proteomes" id="UP000031572"/>
    </source>
</evidence>
<evidence type="ECO:0000256" key="2">
    <source>
        <dbReference type="ARBA" id="ARBA00022475"/>
    </source>
</evidence>
<evidence type="ECO:0000256" key="3">
    <source>
        <dbReference type="ARBA" id="ARBA00022729"/>
    </source>
</evidence>
<dbReference type="OrthoDB" id="9181810at2"/>